<evidence type="ECO:0000313" key="2">
    <source>
        <dbReference type="EMBL" id="DAG05984.1"/>
    </source>
</evidence>
<name>A0A8S5VH30_9CAUD</name>
<keyword evidence="1" id="KW-0472">Membrane</keyword>
<reference evidence="2" key="1">
    <citation type="journal article" date="2021" name="Proc. Natl. Acad. Sci. U.S.A.">
        <title>A Catalog of Tens of Thousands of Viruses from Human Metagenomes Reveals Hidden Associations with Chronic Diseases.</title>
        <authorList>
            <person name="Tisza M.J."/>
            <person name="Buck C.B."/>
        </authorList>
    </citation>
    <scope>NUCLEOTIDE SEQUENCE</scope>
    <source>
        <strain evidence="2">CtkfK18</strain>
    </source>
</reference>
<dbReference type="EMBL" id="BK016265">
    <property type="protein sequence ID" value="DAG05984.1"/>
    <property type="molecule type" value="Genomic_DNA"/>
</dbReference>
<keyword evidence="1" id="KW-1133">Transmembrane helix</keyword>
<accession>A0A8S5VH30</accession>
<protein>
    <submittedName>
        <fullName evidence="2">Uncharacterized protein</fullName>
    </submittedName>
</protein>
<evidence type="ECO:0000256" key="1">
    <source>
        <dbReference type="SAM" id="Phobius"/>
    </source>
</evidence>
<feature type="transmembrane region" description="Helical" evidence="1">
    <location>
        <begin position="113"/>
        <end position="132"/>
    </location>
</feature>
<proteinExistence type="predicted"/>
<keyword evidence="1" id="KW-0812">Transmembrane</keyword>
<organism evidence="2">
    <name type="scientific">Myoviridae sp. ctkfK18</name>
    <dbReference type="NCBI Taxonomy" id="2825165"/>
    <lineage>
        <taxon>Viruses</taxon>
        <taxon>Duplodnaviria</taxon>
        <taxon>Heunggongvirae</taxon>
        <taxon>Uroviricota</taxon>
        <taxon>Caudoviricetes</taxon>
    </lineage>
</organism>
<sequence length="293" mass="34999">MKIVQYNVWTDSPRPIRICKKIGARGSAIKVKFDTELKNVLNSYNVNNDKLNYKMITEFITLFNQAISWTSLGLITRYTHSEDYDAMLAKYRLYRDLMYDFMYDEATAKKYNVYYMTTVFISSYMFNILLYIHKSNINELQVGNFLVHMLNNYRDEFLTAYMNICHTLIMFKNFMLEFTDSECVNGNNTIKCIEYSDYLTYIKNAIKYDHFKDFPTKQAKLYNSIFSEYVFGSFDWINQIELKELFKTDINFDKTDLDILHFIFGIMQFGGILFRNPIDKIEYLVQLKMKEVK</sequence>